<comment type="caution">
    <text evidence="5">The sequence shown here is derived from an EMBL/GenBank/DDBJ whole genome shotgun (WGS) entry which is preliminary data.</text>
</comment>
<keyword evidence="2" id="KW-1133">Transmembrane helix</keyword>
<dbReference type="Proteomes" id="UP000663874">
    <property type="component" value="Unassembled WGS sequence"/>
</dbReference>
<evidence type="ECO:0000256" key="2">
    <source>
        <dbReference type="SAM" id="Phobius"/>
    </source>
</evidence>
<dbReference type="Proteomes" id="UP000663854">
    <property type="component" value="Unassembled WGS sequence"/>
</dbReference>
<dbReference type="AlphaFoldDB" id="A0A815HFH1"/>
<dbReference type="EMBL" id="CAJNOO010003750">
    <property type="protein sequence ID" value="CAF1353291.1"/>
    <property type="molecule type" value="Genomic_DNA"/>
</dbReference>
<evidence type="ECO:0000313" key="7">
    <source>
        <dbReference type="EMBL" id="CAF3711359.1"/>
    </source>
</evidence>
<gene>
    <name evidence="8" type="ORF">FNK824_LOCUS16877</name>
    <name evidence="9" type="ORF">JBS370_LOCUS20124</name>
    <name evidence="6" type="ORF">JXQ802_LOCUS43020</name>
    <name evidence="7" type="ORF">OTI717_LOCUS13202</name>
    <name evidence="4" type="ORF">PYM288_LOCUS27938</name>
    <name evidence="5" type="ORF">RFH988_LOCUS32417</name>
    <name evidence="3" type="ORF">SEV965_LOCUS21430</name>
</gene>
<keyword evidence="2" id="KW-0812">Transmembrane</keyword>
<evidence type="ECO:0000313" key="3">
    <source>
        <dbReference type="EMBL" id="CAF1206417.1"/>
    </source>
</evidence>
<evidence type="ECO:0000256" key="1">
    <source>
        <dbReference type="SAM" id="MobiDB-lite"/>
    </source>
</evidence>
<feature type="transmembrane region" description="Helical" evidence="2">
    <location>
        <begin position="87"/>
        <end position="108"/>
    </location>
</feature>
<dbReference type="EMBL" id="CAJOAX010001388">
    <property type="protein sequence ID" value="CAF3711359.1"/>
    <property type="molecule type" value="Genomic_DNA"/>
</dbReference>
<evidence type="ECO:0000313" key="5">
    <source>
        <dbReference type="EMBL" id="CAF1353291.1"/>
    </source>
</evidence>
<sequence>MYYVTLQRRLLNEFFHVSRPTFVIPIFRAPTTTSTIKTTINTTISSTNKIFSSVLKQQQKQTDVTTTLPSYLKNRHILENLVLTNTIVAAFCIVLMITLIGFLIFLLIPSIRHRWLYGQEKKEEKHEDISTLSRQPSLHQFTLGSSRFNPLFESTIGTTTTTPFGTLFHPHTATATLLHPTFWTPMTSTSVISTPVISQQPDISSPPPAPPRIKTKATTPMTPRSPYPTTTLPRLPRK</sequence>
<protein>
    <submittedName>
        <fullName evidence="5">Uncharacterized protein</fullName>
    </submittedName>
</protein>
<evidence type="ECO:0000313" key="4">
    <source>
        <dbReference type="EMBL" id="CAF1262184.1"/>
    </source>
</evidence>
<dbReference type="Proteomes" id="UP000663882">
    <property type="component" value="Unassembled WGS sequence"/>
</dbReference>
<proteinExistence type="predicted"/>
<evidence type="ECO:0000313" key="8">
    <source>
        <dbReference type="EMBL" id="CAF3833146.1"/>
    </source>
</evidence>
<keyword evidence="2" id="KW-0472">Membrane</keyword>
<feature type="region of interest" description="Disordered" evidence="1">
    <location>
        <begin position="196"/>
        <end position="238"/>
    </location>
</feature>
<dbReference type="EMBL" id="CAJNOL010003019">
    <property type="protein sequence ID" value="CAF1542078.1"/>
    <property type="molecule type" value="Genomic_DNA"/>
</dbReference>
<dbReference type="OrthoDB" id="10053733at2759"/>
<reference evidence="5" key="1">
    <citation type="submission" date="2021-02" db="EMBL/GenBank/DDBJ databases">
        <authorList>
            <person name="Nowell W R."/>
        </authorList>
    </citation>
    <scope>NUCLEOTIDE SEQUENCE</scope>
</reference>
<dbReference type="EMBL" id="CAJOBD010002495">
    <property type="protein sequence ID" value="CAF3886341.1"/>
    <property type="molecule type" value="Genomic_DNA"/>
</dbReference>
<name>A0A815HFH1_9BILA</name>
<keyword evidence="10" id="KW-1185">Reference proteome</keyword>
<feature type="compositionally biased region" description="Low complexity" evidence="1">
    <location>
        <begin position="216"/>
        <end position="238"/>
    </location>
</feature>
<dbReference type="Proteomes" id="UP000663823">
    <property type="component" value="Unassembled WGS sequence"/>
</dbReference>
<evidence type="ECO:0000313" key="10">
    <source>
        <dbReference type="Proteomes" id="UP000663870"/>
    </source>
</evidence>
<dbReference type="EMBL" id="CAJNOH010001946">
    <property type="protein sequence ID" value="CAF1262184.1"/>
    <property type="molecule type" value="Genomic_DNA"/>
</dbReference>
<dbReference type="Proteomes" id="UP000663836">
    <property type="component" value="Unassembled WGS sequence"/>
</dbReference>
<evidence type="ECO:0000313" key="11">
    <source>
        <dbReference type="Proteomes" id="UP000663882"/>
    </source>
</evidence>
<dbReference type="Proteomes" id="UP000663870">
    <property type="component" value="Unassembled WGS sequence"/>
</dbReference>
<accession>A0A815HFH1</accession>
<organism evidence="5 11">
    <name type="scientific">Rotaria sordida</name>
    <dbReference type="NCBI Taxonomy" id="392033"/>
    <lineage>
        <taxon>Eukaryota</taxon>
        <taxon>Metazoa</taxon>
        <taxon>Spiralia</taxon>
        <taxon>Gnathifera</taxon>
        <taxon>Rotifera</taxon>
        <taxon>Eurotatoria</taxon>
        <taxon>Bdelloidea</taxon>
        <taxon>Philodinida</taxon>
        <taxon>Philodinidae</taxon>
        <taxon>Rotaria</taxon>
    </lineage>
</organism>
<evidence type="ECO:0000313" key="9">
    <source>
        <dbReference type="EMBL" id="CAF3886341.1"/>
    </source>
</evidence>
<evidence type="ECO:0000313" key="6">
    <source>
        <dbReference type="EMBL" id="CAF1542078.1"/>
    </source>
</evidence>
<dbReference type="EMBL" id="CAJNOU010001451">
    <property type="protein sequence ID" value="CAF1206417.1"/>
    <property type="molecule type" value="Genomic_DNA"/>
</dbReference>
<dbReference type="Proteomes" id="UP000663889">
    <property type="component" value="Unassembled WGS sequence"/>
</dbReference>
<dbReference type="EMBL" id="CAJOBE010002610">
    <property type="protein sequence ID" value="CAF3833146.1"/>
    <property type="molecule type" value="Genomic_DNA"/>
</dbReference>